<dbReference type="Proteomes" id="UP001151529">
    <property type="component" value="Chromosome 4"/>
</dbReference>
<protein>
    <submittedName>
        <fullName evidence="1">Uncharacterized protein</fullName>
    </submittedName>
</protein>
<dbReference type="OrthoDB" id="10558454at2759"/>
<evidence type="ECO:0000313" key="2">
    <source>
        <dbReference type="Proteomes" id="UP001151529"/>
    </source>
</evidence>
<proteinExistence type="predicted"/>
<organism evidence="1 2">
    <name type="scientific">Salix viminalis</name>
    <name type="common">Common osier</name>
    <name type="synonym">Basket willow</name>
    <dbReference type="NCBI Taxonomy" id="40686"/>
    <lineage>
        <taxon>Eukaryota</taxon>
        <taxon>Viridiplantae</taxon>
        <taxon>Streptophyta</taxon>
        <taxon>Embryophyta</taxon>
        <taxon>Tracheophyta</taxon>
        <taxon>Spermatophyta</taxon>
        <taxon>Magnoliopsida</taxon>
        <taxon>eudicotyledons</taxon>
        <taxon>Gunneridae</taxon>
        <taxon>Pentapetalae</taxon>
        <taxon>rosids</taxon>
        <taxon>fabids</taxon>
        <taxon>Malpighiales</taxon>
        <taxon>Salicaceae</taxon>
        <taxon>Saliceae</taxon>
        <taxon>Salix</taxon>
    </lineage>
</organism>
<dbReference type="AlphaFoldDB" id="A0A9Q0QHV7"/>
<reference evidence="1" key="1">
    <citation type="submission" date="2022-11" db="EMBL/GenBank/DDBJ databases">
        <authorList>
            <person name="Hyden B.L."/>
            <person name="Feng K."/>
            <person name="Yates T."/>
            <person name="Jawdy S."/>
            <person name="Smart L.B."/>
            <person name="Muchero W."/>
        </authorList>
    </citation>
    <scope>NUCLEOTIDE SEQUENCE</scope>
    <source>
        <tissue evidence="1">Shoot tip</tissue>
    </source>
</reference>
<evidence type="ECO:0000313" key="1">
    <source>
        <dbReference type="EMBL" id="KAJ6706854.1"/>
    </source>
</evidence>
<keyword evidence="2" id="KW-1185">Reference proteome</keyword>
<name>A0A9Q0QHV7_SALVM</name>
<accession>A0A9Q0QHV7</accession>
<gene>
    <name evidence="1" type="ORF">OIU85_027233</name>
</gene>
<reference evidence="1" key="2">
    <citation type="journal article" date="2023" name="Int. J. Mol. Sci.">
        <title>De Novo Assembly and Annotation of 11 Diverse Shrub Willow (Salix) Genomes Reveals Novel Gene Organization in Sex-Linked Regions.</title>
        <authorList>
            <person name="Hyden B."/>
            <person name="Feng K."/>
            <person name="Yates T.B."/>
            <person name="Jawdy S."/>
            <person name="Cereghino C."/>
            <person name="Smart L.B."/>
            <person name="Muchero W."/>
        </authorList>
    </citation>
    <scope>NUCLEOTIDE SEQUENCE [LARGE SCALE GENOMIC DNA]</scope>
    <source>
        <tissue evidence="1">Shoot tip</tissue>
    </source>
</reference>
<comment type="caution">
    <text evidence="1">The sequence shown here is derived from an EMBL/GenBank/DDBJ whole genome shotgun (WGS) entry which is preliminary data.</text>
</comment>
<sequence length="99" mass="11417">MSGHVSTCGIPRTHENHKLEQFEESMEMAIAEAIKRLLLSKPKFIETIRQTNSGICKFDSNECPCLYLWNSKNARATKSDRYVFNIHGYAYFQPENTAE</sequence>
<dbReference type="EMBL" id="JAPFFL010000008">
    <property type="protein sequence ID" value="KAJ6706854.1"/>
    <property type="molecule type" value="Genomic_DNA"/>
</dbReference>